<accession>A0A9Y1BN91</accession>
<dbReference type="Proteomes" id="UP001201020">
    <property type="component" value="Chromosome"/>
</dbReference>
<proteinExistence type="predicted"/>
<dbReference type="AlphaFoldDB" id="A0A9Y1BN91"/>
<name>A0A9Y1BN91_9ARCH</name>
<organism evidence="1">
    <name type="scientific">Candidatus Heimdallarchaeum aukensis</name>
    <dbReference type="NCBI Taxonomy" id="2876573"/>
    <lineage>
        <taxon>Archaea</taxon>
        <taxon>Promethearchaeati</taxon>
        <taxon>Candidatus Heimdallarchaeota</taxon>
        <taxon>Candidatus Heimdallarchaeia (ex Rinke et al. 2021) (nom. nud.)</taxon>
        <taxon>Candidatus Heimdallarchaeales</taxon>
        <taxon>Candidatus Heimdallarchaeaceae</taxon>
        <taxon>Candidatus Heimdallarchaeum</taxon>
    </lineage>
</organism>
<reference evidence="1" key="1">
    <citation type="journal article" date="2022" name="Nat. Microbiol.">
        <title>Unique mobile elements and scalable gene flow at the prokaryote-eukaryote boundary revealed by circularized Asgard archaea genomes.</title>
        <authorList>
            <person name="Wu F."/>
            <person name="Speth D.R."/>
            <person name="Philosof A."/>
            <person name="Cremiere A."/>
            <person name="Narayanan A."/>
            <person name="Barco R.A."/>
            <person name="Connon S.A."/>
            <person name="Amend J.P."/>
            <person name="Antoshechkin I.A."/>
            <person name="Orphan V.J."/>
        </authorList>
    </citation>
    <scope>NUCLEOTIDE SEQUENCE</scope>
    <source>
        <strain evidence="1">PM71</strain>
    </source>
</reference>
<protein>
    <submittedName>
        <fullName evidence="1">Uncharacterized protein</fullName>
    </submittedName>
</protein>
<sequence>MPSFRLSLVNSAGILLATKPDIEDKTKHVLATGLISAIISFSHEIHKRELQSIAYHDRTILTTRIGEDYIFILEIMDETELSDKKRNEIYTTIKNVGGELLEHVKPSELTEGEANLLVEQCLFDIERLFITLSDQPIKLAYIKYFDVDLSTNPWTILKTDGIVEPFFSKIVNVLYKQKNEVLKTNYLRSILMLFPEEKTVPFIVLKKSGKILSIGYLLFPNALDYTIFRMFPLFEKKVSELSKQDISIPIMLEKLRNIEDPGNKLAFVNRDHVSFHLLLRLVKDNIGKAIYSAIVGEPIYITGDRVSVRIVMDNLAIFTQHLQTAYMEYVDDKYRPSEEKRFTPKIVGMSKETFEFLEKKNILEETATLIDLDNRIVHGIRESDYFKKLFDELKDEPYEEAIKRIQRELNQLVSMTFIITSFALLGKKELQSKIREIRTQWSYPNALLKKALKLAKEINPYLDV</sequence>
<evidence type="ECO:0000313" key="1">
    <source>
        <dbReference type="EMBL" id="UJG41985.1"/>
    </source>
</evidence>
<gene>
    <name evidence="1" type="ORF">K9W45_05840</name>
</gene>
<dbReference type="EMBL" id="CP084166">
    <property type="protein sequence ID" value="UJG41985.1"/>
    <property type="molecule type" value="Genomic_DNA"/>
</dbReference>